<dbReference type="RefSeq" id="WP_184323904.1">
    <property type="nucleotide sequence ID" value="NZ_JACHLZ010000001.1"/>
</dbReference>
<keyword evidence="2" id="KW-0812">Transmembrane</keyword>
<evidence type="ECO:0000256" key="2">
    <source>
        <dbReference type="SAM" id="Phobius"/>
    </source>
</evidence>
<feature type="transmembrane region" description="Helical" evidence="2">
    <location>
        <begin position="40"/>
        <end position="57"/>
    </location>
</feature>
<protein>
    <submittedName>
        <fullName evidence="3">Uncharacterized protein</fullName>
    </submittedName>
</protein>
<keyword evidence="4" id="KW-1185">Reference proteome</keyword>
<evidence type="ECO:0000256" key="1">
    <source>
        <dbReference type="SAM" id="MobiDB-lite"/>
    </source>
</evidence>
<gene>
    <name evidence="3" type="ORF">HNR70_000066</name>
</gene>
<keyword evidence="2" id="KW-1133">Transmembrane helix</keyword>
<reference evidence="3 4" key="1">
    <citation type="submission" date="2020-08" db="EMBL/GenBank/DDBJ databases">
        <title>Sequencing the genomes of 1000 actinobacteria strains.</title>
        <authorList>
            <person name="Klenk H.-P."/>
        </authorList>
    </citation>
    <scope>NUCLEOTIDE SEQUENCE [LARGE SCALE GENOMIC DNA]</scope>
    <source>
        <strain evidence="3 4">DSM 28796</strain>
    </source>
</reference>
<accession>A0A841A8J4</accession>
<proteinExistence type="predicted"/>
<evidence type="ECO:0000313" key="4">
    <source>
        <dbReference type="Proteomes" id="UP000588158"/>
    </source>
</evidence>
<name>A0A841A8J4_9MICO</name>
<dbReference type="AlphaFoldDB" id="A0A841A8J4"/>
<evidence type="ECO:0000313" key="3">
    <source>
        <dbReference type="EMBL" id="MBB5830253.1"/>
    </source>
</evidence>
<dbReference type="EMBL" id="JACHLZ010000001">
    <property type="protein sequence ID" value="MBB5830253.1"/>
    <property type="molecule type" value="Genomic_DNA"/>
</dbReference>
<dbReference type="Proteomes" id="UP000588158">
    <property type="component" value="Unassembled WGS sequence"/>
</dbReference>
<organism evidence="3 4">
    <name type="scientific">Brachybacterium aquaticum</name>
    <dbReference type="NCBI Taxonomy" id="1432564"/>
    <lineage>
        <taxon>Bacteria</taxon>
        <taxon>Bacillati</taxon>
        <taxon>Actinomycetota</taxon>
        <taxon>Actinomycetes</taxon>
        <taxon>Micrococcales</taxon>
        <taxon>Dermabacteraceae</taxon>
        <taxon>Brachybacterium</taxon>
    </lineage>
</organism>
<feature type="region of interest" description="Disordered" evidence="1">
    <location>
        <begin position="134"/>
        <end position="181"/>
    </location>
</feature>
<comment type="caution">
    <text evidence="3">The sequence shown here is derived from an EMBL/GenBank/DDBJ whole genome shotgun (WGS) entry which is preliminary data.</text>
</comment>
<keyword evidence="2" id="KW-0472">Membrane</keyword>
<sequence length="331" mass="35935">MKRLRALRPTSASQAVLALVPALIAAGTLALVIAGIGDGVLIAAAGAALALLAIALWQTDRRSEARRALTNRQLAAIREDVAAADRGQRKELSRVLYFVGSGPHTKATVGNIRKDLHRVHETVTRLETVLDEQSLRPVDDAAGRSSSVRPRRAPSQNRASVPLKHDDTGLTAGRIAASVAPDPHRRRRLCALLEQTSSDAETRPLVQTIALPGTLARLQNSYSVRALRPDLLELDPGTSFLVIESRALHSGIWHGTLHASHARRYRALRDLLLAARKNSVLVILLEDDDATWHFDAELRDKAHLTLRPGEQASGAPWASDRPLDIVSTLSE</sequence>